<keyword evidence="3 5" id="KW-1133">Transmembrane helix</keyword>
<keyword evidence="2 5" id="KW-0812">Transmembrane</keyword>
<evidence type="ECO:0000313" key="8">
    <source>
        <dbReference type="Proteomes" id="UP000011563"/>
    </source>
</evidence>
<dbReference type="GO" id="GO:0005886">
    <property type="term" value="C:plasma membrane"/>
    <property type="evidence" value="ECO:0007669"/>
    <property type="project" value="InterPro"/>
</dbReference>
<dbReference type="AlphaFoldDB" id="M1LZP2"/>
<name>M1LZP2_9PROT</name>
<evidence type="ECO:0000256" key="5">
    <source>
        <dbReference type="SAM" id="Phobius"/>
    </source>
</evidence>
<comment type="subcellular location">
    <subcellularLocation>
        <location evidence="1">Membrane</location>
        <topology evidence="1">Single-pass membrane protein</topology>
    </subcellularLocation>
</comment>
<evidence type="ECO:0000256" key="2">
    <source>
        <dbReference type="ARBA" id="ARBA00022692"/>
    </source>
</evidence>
<organism evidence="7 8">
    <name type="scientific">Candidatus Kinetoplastidibacterium blastocrithidiae TCC012E</name>
    <dbReference type="NCBI Taxonomy" id="1208922"/>
    <lineage>
        <taxon>Bacteria</taxon>
        <taxon>Pseudomonadati</taxon>
        <taxon>Pseudomonadota</taxon>
        <taxon>Betaproteobacteria</taxon>
        <taxon>Candidatus Kinetoplastidibacterium</taxon>
    </lineage>
</organism>
<dbReference type="GO" id="GO:0097347">
    <property type="term" value="C:TAM protein secretion complex"/>
    <property type="evidence" value="ECO:0007669"/>
    <property type="project" value="TreeGrafter"/>
</dbReference>
<evidence type="ECO:0000256" key="4">
    <source>
        <dbReference type="ARBA" id="ARBA00023136"/>
    </source>
</evidence>
<feature type="domain" description="Translocation and assembly module TamB C-terminal" evidence="6">
    <location>
        <begin position="822"/>
        <end position="1134"/>
    </location>
</feature>
<dbReference type="InterPro" id="IPR007452">
    <property type="entry name" value="TamB_C"/>
</dbReference>
<dbReference type="Pfam" id="PF04357">
    <property type="entry name" value="TamB"/>
    <property type="match status" value="1"/>
</dbReference>
<keyword evidence="4 5" id="KW-0472">Membrane</keyword>
<gene>
    <name evidence="7" type="ORF">BCUE_0308</name>
</gene>
<evidence type="ECO:0000259" key="6">
    <source>
        <dbReference type="Pfam" id="PF04357"/>
    </source>
</evidence>
<dbReference type="PANTHER" id="PTHR36985">
    <property type="entry name" value="TRANSLOCATION AND ASSEMBLY MODULE SUBUNIT TAMB"/>
    <property type="match status" value="1"/>
</dbReference>
<evidence type="ECO:0000256" key="3">
    <source>
        <dbReference type="ARBA" id="ARBA00022989"/>
    </source>
</evidence>
<feature type="transmembrane region" description="Helical" evidence="5">
    <location>
        <begin position="12"/>
        <end position="32"/>
    </location>
</feature>
<sequence length="1147" mass="126757">MIKLKNNFRYILGVLLPAISILIAIICGLTFWCAASQQGTCFVIKLVAGRFGSSATSVQGTIINGLKIGNLNISNKGMDCNLTDLYLHIKWESLLRGFFRASELSIKSAIFNLKASEKNTSSNDIGFNFPSCVKADLFSIDSIAIYNKNDELVIEACNLLASINPDKNLSGFVLEKLNIQSNSVNASINGIFKVTSSNDNMFSACADVIVRNNSSMSKILRTDSMNFLLNVRANGNLDRVDIDFNAANEDFIIEGSSILAICGKPSVVSCTLDINSRNNGGRAYFSISRQNKSSCKFFSLDCHVDSLDSSLIFNNKVPSLFLNLVSNANFEILDNDGCNINVDAKILDDSKWNNNKLSGSLKTDLSFISKDSYLDDLQYIDYLSNIFIRFLEFDISINNNKVLISNIFNELQHYLSINAELPNLSDIWPNISGSVNLDIGSKGLLKNHSVGLNASLDKVKVGNFARWKHVALSSCFSVALNQNPDRLWLFRLCEISANFDDLLIYLNKSSDVNLSLGVDLSNLTWTLGKFCIVFKSYKHGELVLEHFLSSGCRNTLETKGKFKNLLSDSLIFSDISKLLGVKFDIPCINDDLLGMSSPFPMLGEWDVSFSENLQGYIEIKAYDKFIGDSIISRSTPIFTMLLEAKAKSSRFSDLNVYIKLKDPYIGFVDTNAALILCFDDNFIGLVINKNCFMDINMKINDLSIVNRFLRDDLEIGGSLHSIINFIGSDDGRWNINGSISIEELRLFMLDKGIYLANGCLLSHLEGRKFIVDKLNFPSTSSIKHKEIHGNNPTLSNKNLGDGYILCNGYFNLEDLNGKFFSRIQKFPILQSSDCYALVSGNVDMDISFPTFSLTGKLIADDGLVNLDHMFRASTLDDDVIVQHFGALKNKSGNFFLLPNIDLLFDLGDKFRISVFGLNTGLFGSIRTSLKDNGRLVGIGTLKANDGIIDAYGKRLKIKHGSLTFQGQFNNPLIDIEALKSGELIESGIRVSGTLQKPVVTLISYPDVSDVEKLSWLILGRGPEDNASDISLLYSVGTALLGRGQSLYRQLGLSDVSIKNGSVGSFDSLFPGQTVVGSLIHDEYDSMSTQFVVASKRFSNGVDLSIEQSLARTETVGRISYRLSHSWSFDIKVGSVNGAAFICRAFFE</sequence>
<proteinExistence type="predicted"/>
<keyword evidence="8" id="KW-1185">Reference proteome</keyword>
<reference evidence="7 8" key="1">
    <citation type="journal article" date="2013" name="Genome Biol. Evol.">
        <title>Genome evolution and phylogenomic analysis of candidatus kinetoplastibacterium, the betaproteobacterial endosymbionts of strigomonas and angomonas.</title>
        <authorList>
            <person name="Alves J.M."/>
            <person name="Serrano M.G."/>
            <person name="Maia da Silva F."/>
            <person name="Voegtly L.J."/>
            <person name="Matveyev A.V."/>
            <person name="Teixeira M.M."/>
            <person name="Camargo E.P."/>
            <person name="Buck G.A."/>
        </authorList>
    </citation>
    <scope>NUCLEOTIDE SEQUENCE [LARGE SCALE GENOMIC DNA]</scope>
    <source>
        <strain evidence="7 8">TCC012E</strain>
    </source>
</reference>
<dbReference type="PATRIC" id="fig|1208922.3.peg.88"/>
<dbReference type="EMBL" id="CP003807">
    <property type="protein sequence ID" value="AGF49536.1"/>
    <property type="molecule type" value="Genomic_DNA"/>
</dbReference>
<dbReference type="Proteomes" id="UP000011563">
    <property type="component" value="Chromosome"/>
</dbReference>
<dbReference type="KEGG" id="kbt:BCUE_0308"/>
<dbReference type="HOGENOM" id="CLU_002338_3_1_4"/>
<dbReference type="GO" id="GO:0009306">
    <property type="term" value="P:protein secretion"/>
    <property type="evidence" value="ECO:0007669"/>
    <property type="project" value="InterPro"/>
</dbReference>
<protein>
    <recommendedName>
        <fullName evidence="6">Translocation and assembly module TamB C-terminal domain-containing protein</fullName>
    </recommendedName>
</protein>
<dbReference type="RefSeq" id="WP_015389958.1">
    <property type="nucleotide sequence ID" value="NC_020285.1"/>
</dbReference>
<dbReference type="PANTHER" id="PTHR36985:SF1">
    <property type="entry name" value="TRANSLOCATION AND ASSEMBLY MODULE SUBUNIT TAMB"/>
    <property type="match status" value="1"/>
</dbReference>
<evidence type="ECO:0000313" key="7">
    <source>
        <dbReference type="EMBL" id="AGF49536.1"/>
    </source>
</evidence>
<accession>M1LZP2</accession>
<evidence type="ECO:0000256" key="1">
    <source>
        <dbReference type="ARBA" id="ARBA00004167"/>
    </source>
</evidence>